<gene>
    <name evidence="2" type="primary">109583167</name>
</gene>
<dbReference type="Proteomes" id="UP000007879">
    <property type="component" value="Unassembled WGS sequence"/>
</dbReference>
<proteinExistence type="predicted"/>
<feature type="signal peptide" evidence="1">
    <location>
        <begin position="1"/>
        <end position="22"/>
    </location>
</feature>
<feature type="chain" id="PRO_5012891831" description="VWFD domain-containing protein" evidence="1">
    <location>
        <begin position="23"/>
        <end position="720"/>
    </location>
</feature>
<accession>A0A1X7UIQ9</accession>
<evidence type="ECO:0000313" key="2">
    <source>
        <dbReference type="EnsemblMetazoa" id="Aqu2.1.27540_001"/>
    </source>
</evidence>
<keyword evidence="3" id="KW-1185">Reference proteome</keyword>
<protein>
    <recommendedName>
        <fullName evidence="4">VWFD domain-containing protein</fullName>
    </recommendedName>
</protein>
<dbReference type="KEGG" id="aqu:109583167"/>
<evidence type="ECO:0000256" key="1">
    <source>
        <dbReference type="SAM" id="SignalP"/>
    </source>
</evidence>
<reference evidence="3" key="1">
    <citation type="journal article" date="2010" name="Nature">
        <title>The Amphimedon queenslandica genome and the evolution of animal complexity.</title>
        <authorList>
            <person name="Srivastava M."/>
            <person name="Simakov O."/>
            <person name="Chapman J."/>
            <person name="Fahey B."/>
            <person name="Gauthier M.E."/>
            <person name="Mitros T."/>
            <person name="Richards G.S."/>
            <person name="Conaco C."/>
            <person name="Dacre M."/>
            <person name="Hellsten U."/>
            <person name="Larroux C."/>
            <person name="Putnam N.H."/>
            <person name="Stanke M."/>
            <person name="Adamska M."/>
            <person name="Darling A."/>
            <person name="Degnan S.M."/>
            <person name="Oakley T.H."/>
            <person name="Plachetzki D.C."/>
            <person name="Zhai Y."/>
            <person name="Adamski M."/>
            <person name="Calcino A."/>
            <person name="Cummins S.F."/>
            <person name="Goodstein D.M."/>
            <person name="Harris C."/>
            <person name="Jackson D.J."/>
            <person name="Leys S.P."/>
            <person name="Shu S."/>
            <person name="Woodcroft B.J."/>
            <person name="Vervoort M."/>
            <person name="Kosik K.S."/>
            <person name="Manning G."/>
            <person name="Degnan B.M."/>
            <person name="Rokhsar D.S."/>
        </authorList>
    </citation>
    <scope>NUCLEOTIDE SEQUENCE [LARGE SCALE GENOMIC DNA]</scope>
</reference>
<sequence length="720" mass="76198">MTSAISSIILLWFLFWCKSANGVADKMSSAVCTNPSLCSVTCGGGCMIQYCRCEDQAGTALALCGSQPCCSLGDFVNGNNPLSCIQCNMQACPPGGPASVNGFIPHTRTFTLVDGVTGMINVTTTSDTAKISINIKVPNPTGYSTRFDTILIANQVHRSASQIFSDVSYEIVNGKVTINGQSLLAVGPFVAVRTIPSTGSFSYVGSAGVYQLGPGSGVAAFSGFPTYYYVSPLGHLYQYSGSKATRDKAPGKVFVRVNPVRNERLIMTSENPFITKQLSKLSGAAISIEPVGGGTAIRFTFKRLFTSNAFMVTSSTSLNTNVSSPSSYTGNTLTVGSMTYNNIDTVLLAGEGFEQYKSASNEATTFVDYDSFFINGRNAVFSTSPRVTAMIREGQTFLAGGGISQAAFTVDGNRIKYAGVTVFTLNSGFTSTDINGPGLISYDSQEFTGSVTNTGIESFAYDIGNIVGMAFNGNAIIAFSSDTKVRLYTSGSEAFATSSQALINNISAASMPTITPESTVYTTVLGPGNTGVLQLNGRNVVSFTGSAVNMTLSDGDIVSYNRGTITINPSNSRGPFTGVSMFTYAPSGQDIRHYNPIANETFNVHSSYQLVVDGNGNTLLTNDCRVKGLLTNPQFAVTFSNRDAQGNFFLIIGGSNIEMMGRNTARHEVPTGSAVRFLGIHFSGVMNGNAIFAGVTTTFIRTYFSDDTVPTIISSTPSYI</sequence>
<dbReference type="AlphaFoldDB" id="A0A1X7UIQ9"/>
<organism evidence="2">
    <name type="scientific">Amphimedon queenslandica</name>
    <name type="common">Sponge</name>
    <dbReference type="NCBI Taxonomy" id="400682"/>
    <lineage>
        <taxon>Eukaryota</taxon>
        <taxon>Metazoa</taxon>
        <taxon>Porifera</taxon>
        <taxon>Demospongiae</taxon>
        <taxon>Heteroscleromorpha</taxon>
        <taxon>Haplosclerida</taxon>
        <taxon>Niphatidae</taxon>
        <taxon>Amphimedon</taxon>
    </lineage>
</organism>
<dbReference type="EnsemblMetazoa" id="Aqu2.1.27540_001">
    <property type="protein sequence ID" value="Aqu2.1.27540_001"/>
    <property type="gene ID" value="Aqu2.1.27540"/>
</dbReference>
<evidence type="ECO:0000313" key="3">
    <source>
        <dbReference type="Proteomes" id="UP000007879"/>
    </source>
</evidence>
<name>A0A1X7UIQ9_AMPQE</name>
<keyword evidence="1" id="KW-0732">Signal</keyword>
<dbReference type="InParanoid" id="A0A1X7UIQ9"/>
<reference evidence="2" key="2">
    <citation type="submission" date="2017-05" db="UniProtKB">
        <authorList>
            <consortium name="EnsemblMetazoa"/>
        </authorList>
    </citation>
    <scope>IDENTIFICATION</scope>
</reference>
<evidence type="ECO:0008006" key="4">
    <source>
        <dbReference type="Google" id="ProtNLM"/>
    </source>
</evidence>
<dbReference type="EnsemblMetazoa" id="XM_019998393.1">
    <property type="protein sequence ID" value="XP_019853952.1"/>
    <property type="gene ID" value="LOC109583167"/>
</dbReference>